<gene>
    <name evidence="8" type="ORF">SAMN04488102_102183</name>
</gene>
<dbReference type="CDD" id="cd05568">
    <property type="entry name" value="PTS_IIB_bgl_like"/>
    <property type="match status" value="1"/>
</dbReference>
<dbReference type="InterPro" id="IPR050661">
    <property type="entry name" value="BglG_antiterminators"/>
</dbReference>
<dbReference type="InterPro" id="IPR036634">
    <property type="entry name" value="PRD_sf"/>
</dbReference>
<dbReference type="STRING" id="753702.SAMN04488102_102183"/>
<evidence type="ECO:0000313" key="9">
    <source>
        <dbReference type="Proteomes" id="UP000199612"/>
    </source>
</evidence>
<dbReference type="OrthoDB" id="3175596at2"/>
<feature type="domain" description="PTS EIIA type-2" evidence="5">
    <location>
        <begin position="536"/>
        <end position="677"/>
    </location>
</feature>
<dbReference type="AlphaFoldDB" id="A0A1I1FNP4"/>
<dbReference type="GO" id="GO:0008982">
    <property type="term" value="F:protein-N(PI)-phosphohistidine-sugar phosphotransferase activity"/>
    <property type="evidence" value="ECO:0007669"/>
    <property type="project" value="InterPro"/>
</dbReference>
<dbReference type="SUPFAM" id="SSF63520">
    <property type="entry name" value="PTS-regulatory domain, PRD"/>
    <property type="match status" value="1"/>
</dbReference>
<evidence type="ECO:0000256" key="4">
    <source>
        <dbReference type="ARBA" id="ARBA00023163"/>
    </source>
</evidence>
<dbReference type="Gene3D" id="3.40.930.10">
    <property type="entry name" value="Mannitol-specific EII, Chain A"/>
    <property type="match status" value="1"/>
</dbReference>
<evidence type="ECO:0000313" key="8">
    <source>
        <dbReference type="EMBL" id="SFC00944.1"/>
    </source>
</evidence>
<protein>
    <submittedName>
        <fullName evidence="8">Transcriptional antiterminator</fullName>
    </submittedName>
</protein>
<dbReference type="Gene3D" id="1.10.1790.10">
    <property type="entry name" value="PRD domain"/>
    <property type="match status" value="1"/>
</dbReference>
<dbReference type="InterPro" id="IPR016152">
    <property type="entry name" value="PTrfase/Anion_transptr"/>
</dbReference>
<dbReference type="Pfam" id="PF00359">
    <property type="entry name" value="PTS_EIIA_2"/>
    <property type="match status" value="1"/>
</dbReference>
<dbReference type="InterPro" id="IPR011608">
    <property type="entry name" value="PRD"/>
</dbReference>
<evidence type="ECO:0000256" key="1">
    <source>
        <dbReference type="ARBA" id="ARBA00022679"/>
    </source>
</evidence>
<keyword evidence="3" id="KW-0805">Transcription regulation</keyword>
<dbReference type="PROSITE" id="PS51094">
    <property type="entry name" value="PTS_EIIA_TYPE_2"/>
    <property type="match status" value="1"/>
</dbReference>
<dbReference type="SUPFAM" id="SSF55804">
    <property type="entry name" value="Phoshotransferase/anion transport protein"/>
    <property type="match status" value="1"/>
</dbReference>
<proteinExistence type="predicted"/>
<evidence type="ECO:0000259" key="6">
    <source>
        <dbReference type="PROSITE" id="PS51099"/>
    </source>
</evidence>
<dbReference type="PANTHER" id="PTHR30185">
    <property type="entry name" value="CRYPTIC BETA-GLUCOSIDE BGL OPERON ANTITERMINATOR"/>
    <property type="match status" value="1"/>
</dbReference>
<reference evidence="9" key="1">
    <citation type="submission" date="2016-10" db="EMBL/GenBank/DDBJ databases">
        <authorList>
            <person name="Varghese N."/>
            <person name="Submissions S."/>
        </authorList>
    </citation>
    <scope>NUCLEOTIDE SEQUENCE [LARGE SCALE GENOMIC DNA]</scope>
    <source>
        <strain evidence="9">DSM 23664</strain>
    </source>
</reference>
<name>A0A1I1FNP4_9LACT</name>
<sequence>MLTFREIDIIVDLLKNPYRTVDSLASKFGVSERTVRYDLETIGDVLHEQGLVASPYDFSEQIDETTKKAIGAFLEDLSVDEVLLQSKERYLLMKATFILMGKLNLTHFSKKLGVTRVTVKNDYDHLLKELPQLYLDSVLKHKQGFVLMGTEKNIRDAQWKILNGISEETIHNKLLFGSLLDRYMNDLDVKGVSQYLSGIQDKLGCVFSDETYRTIRNYLIVCLLRNKKGAVNDTSASFDSYELEVLKSEKKILENYYGVGISEGDLIETAKRVISGKYIKLTDMSYHYWVEMDKSVYQLIRTFSDLYGVDLTKDKELFEGLSNHIKPILFNIRNNIEISQPVDYDVQSEYPDVYDCTLRALKQSDLLPTERKIDEEVALITIHFAVALNRGILSEKKPKNVLVVCSQGIAVSKLLKQRLEREFSVRVIDTIPLHYLSGFPDKQAVDLVITTIDLQEVKTDLPVLRVNTMLTDEDIRLLEKAGIMKTTKKIELSQLVSTIDSNVEVGNNKELIKALKEKFGSFILDDLISAEKESSSQLPRTHLQIIDEVENWEEAVRAATDPLVKHDYVAESYREKVIESFEKYGYYMFVGNDVAIPHARANEDVYKTGFSILILRKKVAYSKDNDIKVLISFASADNLEHLDTLVDLMDLVKSEAFMQALDEDQTEDELYQLISSEI</sequence>
<evidence type="ECO:0000256" key="3">
    <source>
        <dbReference type="ARBA" id="ARBA00023015"/>
    </source>
</evidence>
<dbReference type="Proteomes" id="UP000199612">
    <property type="component" value="Unassembled WGS sequence"/>
</dbReference>
<dbReference type="GO" id="GO:0009401">
    <property type="term" value="P:phosphoenolpyruvate-dependent sugar phosphotransferase system"/>
    <property type="evidence" value="ECO:0007669"/>
    <property type="project" value="InterPro"/>
</dbReference>
<keyword evidence="1" id="KW-0808">Transferase</keyword>
<keyword evidence="2" id="KW-0677">Repeat</keyword>
<dbReference type="InterPro" id="IPR002178">
    <property type="entry name" value="PTS_EIIA_type-2_dom"/>
</dbReference>
<evidence type="ECO:0000256" key="2">
    <source>
        <dbReference type="ARBA" id="ARBA00022737"/>
    </source>
</evidence>
<feature type="domain" description="PTS EIIB type-2" evidence="6">
    <location>
        <begin position="399"/>
        <end position="490"/>
    </location>
</feature>
<dbReference type="PANTHER" id="PTHR30185:SF18">
    <property type="entry name" value="TRANSCRIPTIONAL REGULATOR MTLR"/>
    <property type="match status" value="1"/>
</dbReference>
<evidence type="ECO:0000259" key="7">
    <source>
        <dbReference type="PROSITE" id="PS51372"/>
    </source>
</evidence>
<accession>A0A1I1FNP4</accession>
<dbReference type="InterPro" id="IPR013011">
    <property type="entry name" value="PTS_EIIB_2"/>
</dbReference>
<evidence type="ECO:0000259" key="5">
    <source>
        <dbReference type="PROSITE" id="PS51094"/>
    </source>
</evidence>
<dbReference type="CDD" id="cd00211">
    <property type="entry name" value="PTS_IIA_fru"/>
    <property type="match status" value="1"/>
</dbReference>
<keyword evidence="9" id="KW-1185">Reference proteome</keyword>
<dbReference type="PROSITE" id="PS51372">
    <property type="entry name" value="PRD_2"/>
    <property type="match status" value="1"/>
</dbReference>
<dbReference type="GO" id="GO:0006355">
    <property type="term" value="P:regulation of DNA-templated transcription"/>
    <property type="evidence" value="ECO:0007669"/>
    <property type="project" value="InterPro"/>
</dbReference>
<dbReference type="Pfam" id="PF00874">
    <property type="entry name" value="PRD"/>
    <property type="match status" value="1"/>
</dbReference>
<keyword evidence="4" id="KW-0804">Transcription</keyword>
<dbReference type="InterPro" id="IPR036095">
    <property type="entry name" value="PTS_EIIB-like_sf"/>
</dbReference>
<feature type="domain" description="PRD" evidence="7">
    <location>
        <begin position="287"/>
        <end position="394"/>
    </location>
</feature>
<organism evidence="8 9">
    <name type="scientific">Alkalibacterium subtropicum</name>
    <dbReference type="NCBI Taxonomy" id="753702"/>
    <lineage>
        <taxon>Bacteria</taxon>
        <taxon>Bacillati</taxon>
        <taxon>Bacillota</taxon>
        <taxon>Bacilli</taxon>
        <taxon>Lactobacillales</taxon>
        <taxon>Carnobacteriaceae</taxon>
        <taxon>Alkalibacterium</taxon>
    </lineage>
</organism>
<dbReference type="RefSeq" id="WP_091528510.1">
    <property type="nucleotide sequence ID" value="NZ_FOLT01000002.1"/>
</dbReference>
<dbReference type="EMBL" id="FOLT01000002">
    <property type="protein sequence ID" value="SFC00944.1"/>
    <property type="molecule type" value="Genomic_DNA"/>
</dbReference>
<dbReference type="PROSITE" id="PS51099">
    <property type="entry name" value="PTS_EIIB_TYPE_2"/>
    <property type="match status" value="1"/>
</dbReference>
<dbReference type="SUPFAM" id="SSF52794">
    <property type="entry name" value="PTS system IIB component-like"/>
    <property type="match status" value="1"/>
</dbReference>
<dbReference type="Gene3D" id="3.40.50.2300">
    <property type="match status" value="1"/>
</dbReference>